<protein>
    <recommendedName>
        <fullName evidence="3">RagB/SusD domain-containing protein</fullName>
    </recommendedName>
</protein>
<evidence type="ECO:0008006" key="3">
    <source>
        <dbReference type="Google" id="ProtNLM"/>
    </source>
</evidence>
<proteinExistence type="predicted"/>
<gene>
    <name evidence="1" type="ORF">GEMMAAP_11650</name>
</gene>
<sequence length="428" mass="46328">MTVAAIGVMGCNMSSALDITDPDVLNIGDYASPAGANPVRLGVLQDFAVVFSGTQDGLVVLSGNMADEIYSTDTFDDRLFPNQRTTNEQLASVENTFRNLHRVRAGATRVIPILQEFAPTTPVNIAEMYAIRGYSENYFAELFCSGVPFSSETSFGTPLTTSQMLTIAVASFDSALALAGTDARVRPLAQIGKARALLNLNQFAAAATAVQGVPTSYRYQTFHSQATGRQENGIWNALSVTAPRYSMYIEAEAQVQFLRTPMDPRVPWRTTTRSGFNSAHRNLPDQLKYGRAGAVNLADGIEARLIELEARLRGGSAADRQALLTGLNELRATGITPAMAPIATVPATQEAAVNLLFEERGMWMWLTGHRLGDLRRLVRQYGRTANSVFPSGTMRAPLSGSYGSDVNYAIPAAERNNPEFGGCIDRNP</sequence>
<keyword evidence="2" id="KW-1185">Reference proteome</keyword>
<evidence type="ECO:0000313" key="2">
    <source>
        <dbReference type="Proteomes" id="UP000076404"/>
    </source>
</evidence>
<dbReference type="eggNOG" id="ENOG502ZC2C">
    <property type="taxonomic scope" value="Bacteria"/>
</dbReference>
<reference evidence="1 2" key="1">
    <citation type="journal article" date="2014" name="Proc. Natl. Acad. Sci. U.S.A.">
        <title>Functional type 2 photosynthetic reaction centers found in the rare bacterial phylum Gemmatimonadetes.</title>
        <authorList>
            <person name="Zeng Y."/>
            <person name="Feng F."/>
            <person name="Medova H."/>
            <person name="Dean J."/>
            <person name="Koblizek M."/>
        </authorList>
    </citation>
    <scope>NUCLEOTIDE SEQUENCE [LARGE SCALE GENOMIC DNA]</scope>
    <source>
        <strain evidence="1 2">AP64</strain>
    </source>
</reference>
<name>A0A143BJM8_9BACT</name>
<evidence type="ECO:0000313" key="1">
    <source>
        <dbReference type="EMBL" id="AMW05276.1"/>
    </source>
</evidence>
<dbReference type="KEGG" id="gph:GEMMAAP_11650"/>
<dbReference type="InterPro" id="IPR011990">
    <property type="entry name" value="TPR-like_helical_dom_sf"/>
</dbReference>
<dbReference type="EMBL" id="CP011454">
    <property type="protein sequence ID" value="AMW05276.1"/>
    <property type="molecule type" value="Genomic_DNA"/>
</dbReference>
<dbReference type="Gene3D" id="1.25.40.390">
    <property type="match status" value="1"/>
</dbReference>
<accession>A0A143BJM8</accession>
<reference evidence="1 2" key="2">
    <citation type="journal article" date="2016" name="Environ. Microbiol. Rep.">
        <title>Metagenomic evidence for the presence of phototrophic Gemmatimonadetes bacteria in diverse environments.</title>
        <authorList>
            <person name="Zeng Y."/>
            <person name="Baumbach J."/>
            <person name="Barbosa E.G."/>
            <person name="Azevedo V."/>
            <person name="Zhang C."/>
            <person name="Koblizek M."/>
        </authorList>
    </citation>
    <scope>NUCLEOTIDE SEQUENCE [LARGE SCALE GENOMIC DNA]</scope>
    <source>
        <strain evidence="1 2">AP64</strain>
    </source>
</reference>
<organism evidence="1 2">
    <name type="scientific">Gemmatimonas phototrophica</name>
    <dbReference type="NCBI Taxonomy" id="1379270"/>
    <lineage>
        <taxon>Bacteria</taxon>
        <taxon>Pseudomonadati</taxon>
        <taxon>Gemmatimonadota</taxon>
        <taxon>Gemmatimonadia</taxon>
        <taxon>Gemmatimonadales</taxon>
        <taxon>Gemmatimonadaceae</taxon>
        <taxon>Gemmatimonas</taxon>
    </lineage>
</organism>
<dbReference type="AlphaFoldDB" id="A0A143BJM8"/>
<dbReference type="Proteomes" id="UP000076404">
    <property type="component" value="Chromosome"/>
</dbReference>
<dbReference type="SUPFAM" id="SSF48452">
    <property type="entry name" value="TPR-like"/>
    <property type="match status" value="1"/>
</dbReference>